<gene>
    <name evidence="1" type="ORF">NKI81_17270</name>
</gene>
<evidence type="ECO:0000313" key="2">
    <source>
        <dbReference type="Proteomes" id="UP001480082"/>
    </source>
</evidence>
<comment type="caution">
    <text evidence="1">The sequence shown here is derived from an EMBL/GenBank/DDBJ whole genome shotgun (WGS) entry which is preliminary data.</text>
</comment>
<organism evidence="1 2">
    <name type="scientific">Mesorhizobium australicum</name>
    <dbReference type="NCBI Taxonomy" id="536018"/>
    <lineage>
        <taxon>Bacteria</taxon>
        <taxon>Pseudomonadati</taxon>
        <taxon>Pseudomonadota</taxon>
        <taxon>Alphaproteobacteria</taxon>
        <taxon>Hyphomicrobiales</taxon>
        <taxon>Phyllobacteriaceae</taxon>
        <taxon>Mesorhizobium</taxon>
    </lineage>
</organism>
<name>A0ACC6T1K4_9HYPH</name>
<dbReference type="EMBL" id="JAMYRI010000009">
    <property type="protein sequence ID" value="MER9285696.1"/>
    <property type="molecule type" value="Genomic_DNA"/>
</dbReference>
<evidence type="ECO:0000313" key="1">
    <source>
        <dbReference type="EMBL" id="MER9285696.1"/>
    </source>
</evidence>
<sequence length="749" mass="81645">MSGRLAGYAAEIERYLRGGSGVKREDLDDDKAAMSARREAGEFQAMKSYDLTGGGGRLGQGQAGSTVGGGRGAPRSSPGGLGAAGSSMSSGAPKASAAASSPKAASAPIMVYGATLAGFRPEEEEEDWKRRGGGGGGGGRGAGRASATGRAARAAYQARAVAARAGYAAGAQPAVFKVMPNPPSTKEAAARLLNYIGKREDEKGEKHDIEIFDEDGQVLATGAARKAFLETFCETFEPPLENTNFLEVRFELASQVTDVDLCEALNKAFGSKPFIYAQDGQTVEVYAHTDERAGPLARVLAGGRENSRSKALDKIEARLSEAMGAAGVVAKAEVTAAVSREPKAKYFLQKFIRTNKDVRNSDGEPVRGAKNPAKAAASVYEQWRPQFSGRERRNAYHLLFSARAGTDANAVMAAARAVLEERAPGYKFVLAHHKDTKHVHIHAMVQARSADGERLKFYKPDLAAWRETFAEKARENGVAMVATRRMDHAMTRPFTKEHAGAYSRAQSDPRYQVSARTIERVEAKRQRRLDGQSLVVNGDAIAAAWQKTVTTMRTAGIVGQALMAAESIGNNFLRFRRDRTGEGQPAPANRGADQSGQKSFLSHPGMRELNALIGDLDMAQTPLEMRRQMARVNQAFDNMRETLPPAHQGQFEQYQEEVNDKMHDRLARLQFERQQQRRGGGGSGEPIPEREARGRDLPTRDDPRQPEQPRTGTEQEMRAKQKDANKRKAHQAEEQDRKTQRGNEKDYER</sequence>
<reference evidence="1 2" key="1">
    <citation type="journal article" date="2024" name="Proc. Natl. Acad. Sci. U.S.A.">
        <title>The evolutionary genomics of adaptation to stress in wild rhizobium bacteria.</title>
        <authorList>
            <person name="Kehlet-Delgado H."/>
            <person name="Montoya A.P."/>
            <person name="Jensen K.T."/>
            <person name="Wendlandt C.E."/>
            <person name="Dexheimer C."/>
            <person name="Roberts M."/>
            <person name="Torres Martinez L."/>
            <person name="Friesen M.L."/>
            <person name="Griffitts J.S."/>
            <person name="Porter S.S."/>
        </authorList>
    </citation>
    <scope>NUCLEOTIDE SEQUENCE [LARGE SCALE GENOMIC DNA]</scope>
    <source>
        <strain evidence="1 2">M0468</strain>
    </source>
</reference>
<accession>A0ACC6T1K4</accession>
<proteinExistence type="predicted"/>
<protein>
    <submittedName>
        <fullName evidence="1">Relaxase/mobilization nuclease domain-containing protein</fullName>
    </submittedName>
</protein>
<keyword evidence="2" id="KW-1185">Reference proteome</keyword>
<dbReference type="Proteomes" id="UP001480082">
    <property type="component" value="Unassembled WGS sequence"/>
</dbReference>